<dbReference type="PANTHER" id="PTHR12694:SF8">
    <property type="entry name" value="TRANSCRIPTION INITIATION FACTOR IIA SUBUNIT 1"/>
    <property type="match status" value="1"/>
</dbReference>
<dbReference type="InterPro" id="IPR009088">
    <property type="entry name" value="TFIIA_b-brl"/>
</dbReference>
<keyword evidence="4" id="KW-0539">Nucleus</keyword>
<name>A0A915KSC9_ROMCU</name>
<dbReference type="SMART" id="SM01371">
    <property type="entry name" value="TFIIA"/>
    <property type="match status" value="1"/>
</dbReference>
<evidence type="ECO:0000256" key="3">
    <source>
        <dbReference type="ARBA" id="ARBA00023163"/>
    </source>
</evidence>
<feature type="region of interest" description="Disordered" evidence="5">
    <location>
        <begin position="65"/>
        <end position="90"/>
    </location>
</feature>
<dbReference type="SUPFAM" id="SSF50784">
    <property type="entry name" value="Transcription factor IIA (TFIIA), beta-barrel domain"/>
    <property type="match status" value="1"/>
</dbReference>
<feature type="compositionally biased region" description="Low complexity" evidence="5">
    <location>
        <begin position="203"/>
        <end position="218"/>
    </location>
</feature>
<evidence type="ECO:0000256" key="5">
    <source>
        <dbReference type="SAM" id="MobiDB-lite"/>
    </source>
</evidence>
<organism evidence="6 7">
    <name type="scientific">Romanomermis culicivorax</name>
    <name type="common">Nematode worm</name>
    <dbReference type="NCBI Taxonomy" id="13658"/>
    <lineage>
        <taxon>Eukaryota</taxon>
        <taxon>Metazoa</taxon>
        <taxon>Ecdysozoa</taxon>
        <taxon>Nematoda</taxon>
        <taxon>Enoplea</taxon>
        <taxon>Dorylaimia</taxon>
        <taxon>Mermithida</taxon>
        <taxon>Mermithoidea</taxon>
        <taxon>Mermithidae</taxon>
        <taxon>Romanomermis</taxon>
    </lineage>
</organism>
<evidence type="ECO:0000256" key="4">
    <source>
        <dbReference type="ARBA" id="ARBA00023242"/>
    </source>
</evidence>
<reference evidence="7" key="1">
    <citation type="submission" date="2022-11" db="UniProtKB">
        <authorList>
            <consortium name="WormBaseParasite"/>
        </authorList>
    </citation>
    <scope>IDENTIFICATION</scope>
</reference>
<dbReference type="Gene3D" id="1.10.287.100">
    <property type="match status" value="1"/>
</dbReference>
<sequence length="360" mass="39458">IEKSISLVIKLYQNVVEDVVLNVREAFLDEGIDEAVLHELKCVWEGKILATKVIDSLDPNFHMTKTSGLPSQSSKNTAEHHSHAPSTSFQNYVQNRPFPSKIKHSSQISVDLPSAPQHVIMQLSGGSNSNLPNEFGPNLLQTSLTSAIMMQQPQQQLLNRPKYEKITNNLSNMVAQGSNVIVVPPHLQHLASGGVQYAVDSGSNNSQNSTDQPSSSSTGQAKQRLDGPGTASDDDDDDEELAEENDDEEINVEDESEDHPVANVDEGDALNSEDDEVSNENADEMFEADDVVVCQFEKPMHRPLAIGPSLVTSTGADATDFGTGYVNRIRNKWKFVLKDGIINLGRRDYVFNKAVGEAEF</sequence>
<dbReference type="GO" id="GO:0005672">
    <property type="term" value="C:transcription factor TFIIA complex"/>
    <property type="evidence" value="ECO:0007669"/>
    <property type="project" value="InterPro"/>
</dbReference>
<evidence type="ECO:0000313" key="6">
    <source>
        <dbReference type="Proteomes" id="UP000887565"/>
    </source>
</evidence>
<dbReference type="PANTHER" id="PTHR12694">
    <property type="entry name" value="TRANSCRIPTION INITIATION FACTOR IIA SUBUNIT 1"/>
    <property type="match status" value="1"/>
</dbReference>
<evidence type="ECO:0000313" key="7">
    <source>
        <dbReference type="WBParaSite" id="nRc.2.0.1.t40553-RA"/>
    </source>
</evidence>
<proteinExistence type="inferred from homology"/>
<keyword evidence="6" id="KW-1185">Reference proteome</keyword>
<evidence type="ECO:0000256" key="1">
    <source>
        <dbReference type="ARBA" id="ARBA00004123"/>
    </source>
</evidence>
<dbReference type="GO" id="GO:0006367">
    <property type="term" value="P:transcription initiation at RNA polymerase II promoter"/>
    <property type="evidence" value="ECO:0007669"/>
    <property type="project" value="InterPro"/>
</dbReference>
<accession>A0A915KSC9</accession>
<dbReference type="AlphaFoldDB" id="A0A915KSC9"/>
<feature type="compositionally biased region" description="Acidic residues" evidence="5">
    <location>
        <begin position="265"/>
        <end position="278"/>
    </location>
</feature>
<dbReference type="WBParaSite" id="nRc.2.0.1.t40553-RA">
    <property type="protein sequence ID" value="nRc.2.0.1.t40553-RA"/>
    <property type="gene ID" value="nRc.2.0.1.g40553"/>
</dbReference>
<keyword evidence="3" id="KW-0804">Transcription</keyword>
<protein>
    <submittedName>
        <fullName evidence="7">TFIIA</fullName>
    </submittedName>
</protein>
<evidence type="ECO:0000256" key="2">
    <source>
        <dbReference type="ARBA" id="ARBA00010059"/>
    </source>
</evidence>
<dbReference type="InterPro" id="IPR004855">
    <property type="entry name" value="TFIIA_asu/bsu"/>
</dbReference>
<feature type="region of interest" description="Disordered" evidence="5">
    <location>
        <begin position="198"/>
        <end position="278"/>
    </location>
</feature>
<dbReference type="Gene3D" id="2.30.18.10">
    <property type="entry name" value="Transcription factor IIA (TFIIA), beta-barrel domain"/>
    <property type="match status" value="1"/>
</dbReference>
<dbReference type="SUPFAM" id="SSF47396">
    <property type="entry name" value="Transcription factor IIA (TFIIA), alpha-helical domain"/>
    <property type="match status" value="1"/>
</dbReference>
<comment type="similarity">
    <text evidence="2">Belongs to the TFIIA subunit 1 family.</text>
</comment>
<dbReference type="Proteomes" id="UP000887565">
    <property type="component" value="Unplaced"/>
</dbReference>
<dbReference type="Pfam" id="PF03153">
    <property type="entry name" value="TFIIA"/>
    <property type="match status" value="2"/>
</dbReference>
<comment type="subcellular location">
    <subcellularLocation>
        <location evidence="1">Nucleus</location>
    </subcellularLocation>
</comment>
<dbReference type="OMA" id="FHIRADM"/>
<feature type="compositionally biased region" description="Polar residues" evidence="5">
    <location>
        <begin position="65"/>
        <end position="76"/>
    </location>
</feature>
<feature type="compositionally biased region" description="Acidic residues" evidence="5">
    <location>
        <begin position="232"/>
        <end position="257"/>
    </location>
</feature>
<dbReference type="CDD" id="cd07976">
    <property type="entry name" value="TFIIA_alpha_beta_like"/>
    <property type="match status" value="1"/>
</dbReference>